<proteinExistence type="predicted"/>
<dbReference type="InterPro" id="IPR034660">
    <property type="entry name" value="DinB/YfiT-like"/>
</dbReference>
<organism evidence="2 3">
    <name type="scientific">Isoptericola dokdonensis DS-3</name>
    <dbReference type="NCBI Taxonomy" id="1300344"/>
    <lineage>
        <taxon>Bacteria</taxon>
        <taxon>Bacillati</taxon>
        <taxon>Actinomycetota</taxon>
        <taxon>Actinomycetes</taxon>
        <taxon>Micrococcales</taxon>
        <taxon>Promicromonosporaceae</taxon>
        <taxon>Isoptericola</taxon>
    </lineage>
</organism>
<reference evidence="2 3" key="1">
    <citation type="submission" date="2016-01" db="EMBL/GenBank/DDBJ databases">
        <title>Complete genome sequence of a soil Actinobacterium, Isoptericola dokdonensis DS-3.</title>
        <authorList>
            <person name="Kwon S.-K."/>
            <person name="Kim J.F."/>
        </authorList>
    </citation>
    <scope>NUCLEOTIDE SEQUENCE [LARGE SCALE GENOMIC DNA]</scope>
    <source>
        <strain evidence="2 3">DS-3</strain>
    </source>
</reference>
<dbReference type="OrthoDB" id="4548523at2"/>
<evidence type="ECO:0000313" key="2">
    <source>
        <dbReference type="EMBL" id="ANC30101.1"/>
    </source>
</evidence>
<name>A0A168EJF2_9MICO</name>
<evidence type="ECO:0000313" key="3">
    <source>
        <dbReference type="Proteomes" id="UP000076794"/>
    </source>
</evidence>
<dbReference type="STRING" id="1300344.I598_0521"/>
<gene>
    <name evidence="2" type="ORF">I598_0521</name>
</gene>
<evidence type="ECO:0000256" key="1">
    <source>
        <dbReference type="SAM" id="MobiDB-lite"/>
    </source>
</evidence>
<dbReference type="Pfam" id="PF13671">
    <property type="entry name" value="AAA_33"/>
    <property type="match status" value="1"/>
</dbReference>
<feature type="region of interest" description="Disordered" evidence="1">
    <location>
        <begin position="178"/>
        <end position="199"/>
    </location>
</feature>
<dbReference type="Gene3D" id="1.20.120.450">
    <property type="entry name" value="dinb family like domain"/>
    <property type="match status" value="1"/>
</dbReference>
<protein>
    <submittedName>
        <fullName evidence="2">DinB superfamily protein</fullName>
    </submittedName>
</protein>
<dbReference type="PATRIC" id="fig|1300344.3.peg.521"/>
<dbReference type="Gene3D" id="3.40.50.300">
    <property type="entry name" value="P-loop containing nucleotide triphosphate hydrolases"/>
    <property type="match status" value="1"/>
</dbReference>
<dbReference type="InterPro" id="IPR027417">
    <property type="entry name" value="P-loop_NTPase"/>
</dbReference>
<accession>A0A168EJF2</accession>
<dbReference type="RefSeq" id="WP_157557143.1">
    <property type="nucleotide sequence ID" value="NZ_CP014209.1"/>
</dbReference>
<dbReference type="InterPro" id="IPR007061">
    <property type="entry name" value="MST-like"/>
</dbReference>
<sequence>MTSPAPRVTVLSGPSGAGKTTVAALLAADAARPTVNLTTDTFYAAVATGYVPPYLDGSAHQNTVVIDAVVAAAATYARGGYDVVVDGVVGAAFLPPFRRAAARGGWDLRYVVLRPALEVTLARGTGRAAPELRDEAALRSIHAIFDDLDGLDAHVLDTGADDPHDTAGRLRTVLDAGDHALDAPDGPAPAPERTEPPLRGDELTTLRTFLDYHRDTLRRKTSGLDAAGLDTALPPSTMTLGGLLKHLAYVESNWFTVVLAGADPLAPFDDVDWAADGDWEWHSAADDSPEDLRALFDTAVTASDARLDAALADGGLDQLSVRESRHHGGRFSLRWILTHMIEEYARHNGHADLLREAVDGVVGE</sequence>
<dbReference type="Proteomes" id="UP000076794">
    <property type="component" value="Chromosome"/>
</dbReference>
<dbReference type="KEGG" id="ido:I598_0521"/>
<dbReference type="EMBL" id="CP014209">
    <property type="protein sequence ID" value="ANC30101.1"/>
    <property type="molecule type" value="Genomic_DNA"/>
</dbReference>
<keyword evidence="3" id="KW-1185">Reference proteome</keyword>
<dbReference type="SUPFAM" id="SSF109854">
    <property type="entry name" value="DinB/YfiT-like putative metalloenzymes"/>
    <property type="match status" value="1"/>
</dbReference>
<dbReference type="AlphaFoldDB" id="A0A168EJF2"/>
<dbReference type="SUPFAM" id="SSF52540">
    <property type="entry name" value="P-loop containing nucleoside triphosphate hydrolases"/>
    <property type="match status" value="1"/>
</dbReference>
<dbReference type="Pfam" id="PF04978">
    <property type="entry name" value="MST"/>
    <property type="match status" value="1"/>
</dbReference>